<protein>
    <submittedName>
        <fullName evidence="1">Uncharacterized protein</fullName>
    </submittedName>
</protein>
<dbReference type="EMBL" id="LVHI01000023">
    <property type="protein sequence ID" value="OAK52414.1"/>
    <property type="molecule type" value="Genomic_DNA"/>
</dbReference>
<gene>
    <name evidence="1" type="ORF">A3K89_06145</name>
</gene>
<evidence type="ECO:0000313" key="2">
    <source>
        <dbReference type="Proteomes" id="UP000077519"/>
    </source>
</evidence>
<comment type="caution">
    <text evidence="1">The sequence shown here is derived from an EMBL/GenBank/DDBJ whole genome shotgun (WGS) entry which is preliminary data.</text>
</comment>
<organism evidence="1 2">
    <name type="scientific">Rhodococcoides kyotonense</name>
    <dbReference type="NCBI Taxonomy" id="398843"/>
    <lineage>
        <taxon>Bacteria</taxon>
        <taxon>Bacillati</taxon>
        <taxon>Actinomycetota</taxon>
        <taxon>Actinomycetes</taxon>
        <taxon>Mycobacteriales</taxon>
        <taxon>Nocardiaceae</taxon>
        <taxon>Rhodococcoides</taxon>
    </lineage>
</organism>
<keyword evidence="2" id="KW-1185">Reference proteome</keyword>
<proteinExistence type="predicted"/>
<reference evidence="1 2" key="1">
    <citation type="submission" date="2016-03" db="EMBL/GenBank/DDBJ databases">
        <title>Genome sequence of Rhodococcus kyotonensis KB10.</title>
        <authorList>
            <person name="Jeong H."/>
            <person name="Hong C.E."/>
            <person name="Jo S.H."/>
            <person name="Park J.M."/>
        </authorList>
    </citation>
    <scope>NUCLEOTIDE SEQUENCE [LARGE SCALE GENOMIC DNA]</scope>
    <source>
        <strain evidence="1 2">KB10</strain>
    </source>
</reference>
<evidence type="ECO:0000313" key="1">
    <source>
        <dbReference type="EMBL" id="OAK52414.1"/>
    </source>
</evidence>
<dbReference type="RefSeq" id="WP_068427741.1">
    <property type="nucleotide sequence ID" value="NZ_LVHI01000023.1"/>
</dbReference>
<accession>A0A177YA66</accession>
<dbReference type="Proteomes" id="UP000077519">
    <property type="component" value="Unassembled WGS sequence"/>
</dbReference>
<name>A0A177YA66_9NOCA</name>
<sequence length="161" mass="18182">MRSLWEQLRSDSLIWRFPLFDGAGQPMGNPEFDPPEAWMRALDAVGRDLQCLRAGREVTMRHLTWEFEIDPDYHVSIGWDGNDDIGGFGRGAGMSMDASYADAAAWVAEVVQDKLAGYQFVQWPSRGRYLLRPRADETGARWVDPHDGSVVADIGSLCRHR</sequence>
<dbReference type="AlphaFoldDB" id="A0A177YA66"/>